<evidence type="ECO:0000313" key="3">
    <source>
        <dbReference type="EMBL" id="EME40111.1"/>
    </source>
</evidence>
<dbReference type="Pfam" id="PF25043">
    <property type="entry name" value="DUF7788"/>
    <property type="match status" value="1"/>
</dbReference>
<dbReference type="InterPro" id="IPR011205">
    <property type="entry name" value="UCP015417_vWA"/>
</dbReference>
<evidence type="ECO:0000313" key="4">
    <source>
        <dbReference type="Proteomes" id="UP000016933"/>
    </source>
</evidence>
<dbReference type="SUPFAM" id="SSF53300">
    <property type="entry name" value="vWA-like"/>
    <property type="match status" value="1"/>
</dbReference>
<dbReference type="HOGENOM" id="CLU_011744_2_0_1"/>
<dbReference type="eggNOG" id="ENOG502QT1I">
    <property type="taxonomic scope" value="Eukaryota"/>
</dbReference>
<dbReference type="OMA" id="MEEMEIC"/>
<evidence type="ECO:0008006" key="5">
    <source>
        <dbReference type="Google" id="ProtNLM"/>
    </source>
</evidence>
<dbReference type="AlphaFoldDB" id="N1PFP3"/>
<dbReference type="OrthoDB" id="1149618at2759"/>
<dbReference type="InterPro" id="IPR058580">
    <property type="entry name" value="DUF2828"/>
</dbReference>
<sequence>MTVARLFAEQLQLDMQRLESGSKQDLEAISMVSKWAPSHKESHDRASRVVSSIAEIMFPFEKVCPNIDPADRMLYLKYARQEYHFRVLPKLRKHLKIVERPITANKFDEIQYDRVPSLTMKAYTSLFARKDFDHFDKYIENVAQGRAQISVATLIPSTLVHDVISPPSVIGRKKGVTDHLVTEKLYATSAKALEGQWNTLVQRMKDSGNLESSIAVCDVSGSMSFPSFPDNTTPMDSSIGLSLLLAEVTKPPFGGALITFSEQPQIMHAGGAEDKQSFSEKVQYIMRADWGGSTNFVAVFEKLILPMAVKHNLKKEDMVQQVFVFSDLQFNSATDDERWTTSYERVQQAYKEAGYDMPHLIFWNLAGGRGVTEYGENIPPKPVAAA</sequence>
<accession>N1PFP3</accession>
<keyword evidence="4" id="KW-1185">Reference proteome</keyword>
<reference evidence="3 4" key="2">
    <citation type="journal article" date="2012" name="PLoS Pathog.">
        <title>Diverse lifestyles and strategies of plant pathogenesis encoded in the genomes of eighteen Dothideomycetes fungi.</title>
        <authorList>
            <person name="Ohm R.A."/>
            <person name="Feau N."/>
            <person name="Henrissat B."/>
            <person name="Schoch C.L."/>
            <person name="Horwitz B.A."/>
            <person name="Barry K.W."/>
            <person name="Condon B.J."/>
            <person name="Copeland A.C."/>
            <person name="Dhillon B."/>
            <person name="Glaser F."/>
            <person name="Hesse C.N."/>
            <person name="Kosti I."/>
            <person name="LaButti K."/>
            <person name="Lindquist E.A."/>
            <person name="Lucas S."/>
            <person name="Salamov A.A."/>
            <person name="Bradshaw R.E."/>
            <person name="Ciuffetti L."/>
            <person name="Hamelin R.C."/>
            <person name="Kema G.H.J."/>
            <person name="Lawrence C."/>
            <person name="Scott J.A."/>
            <person name="Spatafora J.W."/>
            <person name="Turgeon B.G."/>
            <person name="de Wit P.J.G.M."/>
            <person name="Zhong S."/>
            <person name="Goodwin S.B."/>
            <person name="Grigoriev I.V."/>
        </authorList>
    </citation>
    <scope>NUCLEOTIDE SEQUENCE [LARGE SCALE GENOMIC DNA]</scope>
    <source>
        <strain evidence="4">NZE10 / CBS 128990</strain>
    </source>
</reference>
<dbReference type="PIRSF" id="PIRSF015417">
    <property type="entry name" value="T31B5_30_vWA"/>
    <property type="match status" value="1"/>
</dbReference>
<feature type="domain" description="DUF2828" evidence="1">
    <location>
        <begin position="2"/>
        <end position="210"/>
    </location>
</feature>
<reference evidence="4" key="1">
    <citation type="journal article" date="2012" name="PLoS Genet.">
        <title>The genomes of the fungal plant pathogens Cladosporium fulvum and Dothistroma septosporum reveal adaptation to different hosts and lifestyles but also signatures of common ancestry.</title>
        <authorList>
            <person name="de Wit P.J.G.M."/>
            <person name="van der Burgt A."/>
            <person name="Oekmen B."/>
            <person name="Stergiopoulos I."/>
            <person name="Abd-Elsalam K.A."/>
            <person name="Aerts A.L."/>
            <person name="Bahkali A.H."/>
            <person name="Beenen H.G."/>
            <person name="Chettri P."/>
            <person name="Cox M.P."/>
            <person name="Datema E."/>
            <person name="de Vries R.P."/>
            <person name="Dhillon B."/>
            <person name="Ganley A.R."/>
            <person name="Griffiths S.A."/>
            <person name="Guo Y."/>
            <person name="Hamelin R.C."/>
            <person name="Henrissat B."/>
            <person name="Kabir M.S."/>
            <person name="Jashni M.K."/>
            <person name="Kema G."/>
            <person name="Klaubauf S."/>
            <person name="Lapidus A."/>
            <person name="Levasseur A."/>
            <person name="Lindquist E."/>
            <person name="Mehrabi R."/>
            <person name="Ohm R.A."/>
            <person name="Owen T.J."/>
            <person name="Salamov A."/>
            <person name="Schwelm A."/>
            <person name="Schijlen E."/>
            <person name="Sun H."/>
            <person name="van den Burg H.A."/>
            <person name="van Ham R.C.H.J."/>
            <person name="Zhang S."/>
            <person name="Goodwin S.B."/>
            <person name="Grigoriev I.V."/>
            <person name="Collemare J."/>
            <person name="Bradshaw R.E."/>
        </authorList>
    </citation>
    <scope>NUCLEOTIDE SEQUENCE [LARGE SCALE GENOMIC DNA]</scope>
    <source>
        <strain evidence="4">NZE10 / CBS 128990</strain>
    </source>
</reference>
<evidence type="ECO:0000259" key="1">
    <source>
        <dbReference type="Pfam" id="PF11443"/>
    </source>
</evidence>
<name>N1PFP3_DOTSN</name>
<dbReference type="Proteomes" id="UP000016933">
    <property type="component" value="Unassembled WGS sequence"/>
</dbReference>
<dbReference type="InterPro" id="IPR056690">
    <property type="entry name" value="DUF7788"/>
</dbReference>
<evidence type="ECO:0000259" key="2">
    <source>
        <dbReference type="Pfam" id="PF25043"/>
    </source>
</evidence>
<gene>
    <name evidence="3" type="ORF">DOTSEDRAFT_74828</name>
</gene>
<protein>
    <recommendedName>
        <fullName evidence="5">DUF2828 domain-containing protein</fullName>
    </recommendedName>
</protein>
<feature type="domain" description="DUF7788" evidence="2">
    <location>
        <begin position="212"/>
        <end position="368"/>
    </location>
</feature>
<dbReference type="EMBL" id="KB446544">
    <property type="protein sequence ID" value="EME40111.1"/>
    <property type="molecule type" value="Genomic_DNA"/>
</dbReference>
<organism evidence="3 4">
    <name type="scientific">Dothistroma septosporum (strain NZE10 / CBS 128990)</name>
    <name type="common">Red band needle blight fungus</name>
    <name type="synonym">Mycosphaerella pini</name>
    <dbReference type="NCBI Taxonomy" id="675120"/>
    <lineage>
        <taxon>Eukaryota</taxon>
        <taxon>Fungi</taxon>
        <taxon>Dikarya</taxon>
        <taxon>Ascomycota</taxon>
        <taxon>Pezizomycotina</taxon>
        <taxon>Dothideomycetes</taxon>
        <taxon>Dothideomycetidae</taxon>
        <taxon>Mycosphaerellales</taxon>
        <taxon>Mycosphaerellaceae</taxon>
        <taxon>Dothistroma</taxon>
    </lineage>
</organism>
<proteinExistence type="predicted"/>
<dbReference type="PANTHER" id="PTHR31373:SF27">
    <property type="entry name" value="TROVE DOMAIN-CONTAINING PROTEIN"/>
    <property type="match status" value="1"/>
</dbReference>
<dbReference type="PANTHER" id="PTHR31373">
    <property type="entry name" value="OS06G0652100 PROTEIN"/>
    <property type="match status" value="1"/>
</dbReference>
<dbReference type="InterPro" id="IPR036465">
    <property type="entry name" value="vWFA_dom_sf"/>
</dbReference>
<dbReference type="Pfam" id="PF11443">
    <property type="entry name" value="DUF2828"/>
    <property type="match status" value="1"/>
</dbReference>